<feature type="domain" description="Endonuclease/exonuclease/phosphatase" evidence="9">
    <location>
        <begin position="5"/>
        <end position="241"/>
    </location>
</feature>
<evidence type="ECO:0000259" key="9">
    <source>
        <dbReference type="Pfam" id="PF03372"/>
    </source>
</evidence>
<dbReference type="GO" id="GO:0004519">
    <property type="term" value="F:endonuclease activity"/>
    <property type="evidence" value="ECO:0007669"/>
    <property type="project" value="UniProtKB-KW"/>
</dbReference>
<evidence type="ECO:0000256" key="2">
    <source>
        <dbReference type="ARBA" id="ARBA00001946"/>
    </source>
</evidence>
<dbReference type="Proteomes" id="UP001595729">
    <property type="component" value="Unassembled WGS sequence"/>
</dbReference>
<keyword evidence="3" id="KW-0540">Nuclease</keyword>
<dbReference type="EMBL" id="JBHRXX010000001">
    <property type="protein sequence ID" value="MFC3682192.1"/>
    <property type="molecule type" value="Genomic_DNA"/>
</dbReference>
<evidence type="ECO:0000256" key="6">
    <source>
        <dbReference type="ARBA" id="ARBA00022801"/>
    </source>
</evidence>
<keyword evidence="4" id="KW-0479">Metal-binding</keyword>
<evidence type="ECO:0000256" key="8">
    <source>
        <dbReference type="ARBA" id="ARBA00023204"/>
    </source>
</evidence>
<keyword evidence="7" id="KW-0460">Magnesium</keyword>
<comment type="cofactor">
    <cofactor evidence="2">
        <name>Mg(2+)</name>
        <dbReference type="ChEBI" id="CHEBI:18420"/>
    </cofactor>
</comment>
<comment type="caution">
    <text evidence="10">The sequence shown here is derived from an EMBL/GenBank/DDBJ whole genome shotgun (WGS) entry which is preliminary data.</text>
</comment>
<dbReference type="PANTHER" id="PTHR15822:SF4">
    <property type="entry name" value="TYROSYL-DNA PHOSPHODIESTERASE 2"/>
    <property type="match status" value="1"/>
</dbReference>
<evidence type="ECO:0000256" key="3">
    <source>
        <dbReference type="ARBA" id="ARBA00022722"/>
    </source>
</evidence>
<evidence type="ECO:0000256" key="7">
    <source>
        <dbReference type="ARBA" id="ARBA00022842"/>
    </source>
</evidence>
<evidence type="ECO:0000256" key="5">
    <source>
        <dbReference type="ARBA" id="ARBA00022763"/>
    </source>
</evidence>
<evidence type="ECO:0000313" key="10">
    <source>
        <dbReference type="EMBL" id="MFC3682192.1"/>
    </source>
</evidence>
<reference evidence="11" key="1">
    <citation type="journal article" date="2019" name="Int. J. Syst. Evol. Microbiol.">
        <title>The Global Catalogue of Microorganisms (GCM) 10K type strain sequencing project: providing services to taxonomists for standard genome sequencing and annotation.</title>
        <authorList>
            <consortium name="The Broad Institute Genomics Platform"/>
            <consortium name="The Broad Institute Genome Sequencing Center for Infectious Disease"/>
            <person name="Wu L."/>
            <person name="Ma J."/>
        </authorList>
    </citation>
    <scope>NUCLEOTIDE SEQUENCE [LARGE SCALE GENOMIC DNA]</scope>
    <source>
        <strain evidence="11">KCTC 42501</strain>
    </source>
</reference>
<dbReference type="SUPFAM" id="SSF56219">
    <property type="entry name" value="DNase I-like"/>
    <property type="match status" value="1"/>
</dbReference>
<keyword evidence="8" id="KW-0234">DNA repair</keyword>
<protein>
    <submittedName>
        <fullName evidence="10">Endonuclease/exonuclease/phosphatase family protein</fullName>
    </submittedName>
</protein>
<name>A0ABV7VZF2_9BURK</name>
<dbReference type="InterPro" id="IPR036691">
    <property type="entry name" value="Endo/exonu/phosph_ase_sf"/>
</dbReference>
<comment type="cofactor">
    <cofactor evidence="1">
        <name>Mn(2+)</name>
        <dbReference type="ChEBI" id="CHEBI:29035"/>
    </cofactor>
</comment>
<keyword evidence="6" id="KW-0378">Hydrolase</keyword>
<keyword evidence="5" id="KW-0227">DNA damage</keyword>
<dbReference type="PANTHER" id="PTHR15822">
    <property type="entry name" value="TRAF AND TNF RECEPTOR-ASSOCIATED PROTEIN"/>
    <property type="match status" value="1"/>
</dbReference>
<keyword evidence="11" id="KW-1185">Reference proteome</keyword>
<evidence type="ECO:0000313" key="11">
    <source>
        <dbReference type="Proteomes" id="UP001595729"/>
    </source>
</evidence>
<organism evidence="10 11">
    <name type="scientific">Hydrogenophaga luteola</name>
    <dbReference type="NCBI Taxonomy" id="1591122"/>
    <lineage>
        <taxon>Bacteria</taxon>
        <taxon>Pseudomonadati</taxon>
        <taxon>Pseudomonadota</taxon>
        <taxon>Betaproteobacteria</taxon>
        <taxon>Burkholderiales</taxon>
        <taxon>Comamonadaceae</taxon>
        <taxon>Hydrogenophaga</taxon>
    </lineage>
</organism>
<proteinExistence type="predicted"/>
<dbReference type="RefSeq" id="WP_382169939.1">
    <property type="nucleotide sequence ID" value="NZ_JBHRXX010000001.1"/>
</dbReference>
<dbReference type="Pfam" id="PF03372">
    <property type="entry name" value="Exo_endo_phos"/>
    <property type="match status" value="1"/>
</dbReference>
<dbReference type="InterPro" id="IPR005135">
    <property type="entry name" value="Endo/exonuclease/phosphatase"/>
</dbReference>
<evidence type="ECO:0000256" key="4">
    <source>
        <dbReference type="ARBA" id="ARBA00022723"/>
    </source>
</evidence>
<sequence length="258" mass="27920">MRLVSLNTWKAEGDYVRRIDAMAAGLSALSPDVIALQEDLRTADGLTHTALALARALGLQLSWVPARSKLRKVGLRRTLTTSGLAVLSRQPVLEQRLLALPEDPRDGERVAQCVRLPGPAGDWWLANLHLTHLGDRADLRRQQLEAVLRMMGETAPTCSVVLCGDLNASTEDAEIAGFLRQGMLRDAFAGRPKVTHVDAAGAVRNLDHILFRPGDEQTVAAGFVGVVLDRPEAHGVWPSDHRGVCAELLFSGARAPTP</sequence>
<dbReference type="Gene3D" id="3.60.10.10">
    <property type="entry name" value="Endonuclease/exonuclease/phosphatase"/>
    <property type="match status" value="1"/>
</dbReference>
<evidence type="ECO:0000256" key="1">
    <source>
        <dbReference type="ARBA" id="ARBA00001936"/>
    </source>
</evidence>
<accession>A0ABV7VZF2</accession>
<gene>
    <name evidence="10" type="ORF">ACFOPI_01230</name>
</gene>
<keyword evidence="10" id="KW-0255">Endonuclease</keyword>
<dbReference type="InterPro" id="IPR051547">
    <property type="entry name" value="TDP2-like"/>
</dbReference>